<dbReference type="EMBL" id="KV919106">
    <property type="protein sequence ID" value="OSX71826.1"/>
    <property type="molecule type" value="Genomic_DNA"/>
</dbReference>
<proteinExistence type="predicted"/>
<evidence type="ECO:0000313" key="2">
    <source>
        <dbReference type="EMBL" id="OSX71826.1"/>
    </source>
</evidence>
<feature type="region of interest" description="Disordered" evidence="1">
    <location>
        <begin position="1"/>
        <end position="63"/>
    </location>
</feature>
<feature type="compositionally biased region" description="Low complexity" evidence="1">
    <location>
        <begin position="1"/>
        <end position="10"/>
    </location>
</feature>
<dbReference type="AlphaFoldDB" id="A0A1X6NTJ9"/>
<feature type="compositionally biased region" description="Low complexity" evidence="1">
    <location>
        <begin position="307"/>
        <end position="321"/>
    </location>
</feature>
<feature type="region of interest" description="Disordered" evidence="1">
    <location>
        <begin position="126"/>
        <end position="152"/>
    </location>
</feature>
<organism evidence="2 3">
    <name type="scientific">Porphyra umbilicalis</name>
    <name type="common">Purple laver</name>
    <name type="synonym">Red alga</name>
    <dbReference type="NCBI Taxonomy" id="2786"/>
    <lineage>
        <taxon>Eukaryota</taxon>
        <taxon>Rhodophyta</taxon>
        <taxon>Bangiophyceae</taxon>
        <taxon>Bangiales</taxon>
        <taxon>Bangiaceae</taxon>
        <taxon>Porphyra</taxon>
    </lineage>
</organism>
<reference evidence="2 3" key="1">
    <citation type="submission" date="2017-03" db="EMBL/GenBank/DDBJ databases">
        <title>WGS assembly of Porphyra umbilicalis.</title>
        <authorList>
            <person name="Brawley S.H."/>
            <person name="Blouin N.A."/>
            <person name="Ficko-Blean E."/>
            <person name="Wheeler G.L."/>
            <person name="Lohr M."/>
            <person name="Goodson H.V."/>
            <person name="Jenkins J.W."/>
            <person name="Blaby-Haas C.E."/>
            <person name="Helliwell K.E."/>
            <person name="Chan C."/>
            <person name="Marriage T."/>
            <person name="Bhattacharya D."/>
            <person name="Klein A.S."/>
            <person name="Badis Y."/>
            <person name="Brodie J."/>
            <person name="Cao Y."/>
            <person name="Collen J."/>
            <person name="Dittami S.M."/>
            <person name="Gachon C.M."/>
            <person name="Green B.R."/>
            <person name="Karpowicz S."/>
            <person name="Kim J.W."/>
            <person name="Kudahl U."/>
            <person name="Lin S."/>
            <person name="Michel G."/>
            <person name="Mittag M."/>
            <person name="Olson B.J."/>
            <person name="Pangilinan J."/>
            <person name="Peng Y."/>
            <person name="Qiu H."/>
            <person name="Shu S."/>
            <person name="Singer J.T."/>
            <person name="Smith A.G."/>
            <person name="Sprecher B.N."/>
            <person name="Wagner V."/>
            <person name="Wang W."/>
            <person name="Wang Z.-Y."/>
            <person name="Yan J."/>
            <person name="Yarish C."/>
            <person name="Zoeuner-Riek S."/>
            <person name="Zhuang Y."/>
            <person name="Zou Y."/>
            <person name="Lindquist E.A."/>
            <person name="Grimwood J."/>
            <person name="Barry K."/>
            <person name="Rokhsar D.S."/>
            <person name="Schmutz J."/>
            <person name="Stiller J.W."/>
            <person name="Grossman A.R."/>
            <person name="Prochnik S.E."/>
        </authorList>
    </citation>
    <scope>NUCLEOTIDE SEQUENCE [LARGE SCALE GENOMIC DNA]</scope>
    <source>
        <strain evidence="2">4086291</strain>
    </source>
</reference>
<accession>A0A1X6NTJ9</accession>
<feature type="region of interest" description="Disordered" evidence="1">
    <location>
        <begin position="227"/>
        <end position="252"/>
    </location>
</feature>
<feature type="compositionally biased region" description="Pro residues" evidence="1">
    <location>
        <begin position="376"/>
        <end position="392"/>
    </location>
</feature>
<keyword evidence="3" id="KW-1185">Reference proteome</keyword>
<feature type="compositionally biased region" description="Basic and acidic residues" evidence="1">
    <location>
        <begin position="11"/>
        <end position="26"/>
    </location>
</feature>
<name>A0A1X6NTJ9_PORUM</name>
<feature type="region of interest" description="Disordered" evidence="1">
    <location>
        <begin position="287"/>
        <end position="333"/>
    </location>
</feature>
<feature type="region of interest" description="Disordered" evidence="1">
    <location>
        <begin position="373"/>
        <end position="462"/>
    </location>
</feature>
<dbReference type="Proteomes" id="UP000218209">
    <property type="component" value="Unassembled WGS sequence"/>
</dbReference>
<feature type="compositionally biased region" description="Gly residues" evidence="1">
    <location>
        <begin position="287"/>
        <end position="296"/>
    </location>
</feature>
<sequence length="462" mass="47105">MAWGGAAAARGRGDGGDHGRPGRRDWAATVAAGGWRDGADDWPSGAVARASPRHPSVDPADGGGALPYLHVAPSPKQHPQKVVFGGKDGEEAPCTQGLWRHGRASPPPSPPARVAACGASLQWQRRTGGGSMHGTVSHVGSHRPAAPPGSGRQQPFVWTGPTRTAVWCRPSGPAGGICGRWVSPCRVVSVETPAGASLTMTDGCWCGQTPTARRPTRPVRRPALRTRLTRSARGTEPHATQSATWGGRPYQRRDGRGSLPCLGAQADAHDRVEVWSSAQGAVDNVGGGGVAGGAGTNGRPSAGRSGAVATRRATPTVAPPRGGATPSHPVSGTDGAQIWVRAHAHELRAGSPRCPARRARAAPRRHARRRLCALRAPPPPPPPAAARPPPALGAPTGSSAARPTAAAAAPTAAAAAAAARAGSPWPPPTAARSRVPRPRPPPPPPPTQTTAGRTAPSTRPTP</sequence>
<protein>
    <submittedName>
        <fullName evidence="2">Uncharacterized protein</fullName>
    </submittedName>
</protein>
<evidence type="ECO:0000256" key="1">
    <source>
        <dbReference type="SAM" id="MobiDB-lite"/>
    </source>
</evidence>
<feature type="compositionally biased region" description="Low complexity" evidence="1">
    <location>
        <begin position="393"/>
        <end position="423"/>
    </location>
</feature>
<evidence type="ECO:0000313" key="3">
    <source>
        <dbReference type="Proteomes" id="UP000218209"/>
    </source>
</evidence>
<feature type="compositionally biased region" description="Pro residues" evidence="1">
    <location>
        <begin position="438"/>
        <end position="447"/>
    </location>
</feature>
<gene>
    <name evidence="2" type="ORF">BU14_0499s0007</name>
</gene>